<evidence type="ECO:0008006" key="3">
    <source>
        <dbReference type="Google" id="ProtNLM"/>
    </source>
</evidence>
<gene>
    <name evidence="1" type="ORF">K458DRAFT_90458</name>
</gene>
<protein>
    <recommendedName>
        <fullName evidence="3">CXC domain-containing protein</fullName>
    </recommendedName>
</protein>
<sequence length="263" mass="29207">MDSQAAQSHHQKKPIQALTTLRREATDAIASVSRSIWQPIFRNFFPDAANTVTIDQPSPRFENVSHVLRQRLPFTCTCISDCEPCCPCYDNRTKCRDACTCGCKGRFPYCACKRACGNTCNCVVNGFECVPGKCRSGTGEGCSLRNCFHLFSGRKGPKLVKKASQLPGAGIDLFAGELIKRGRYIGDYHGEIKRHVPRTGIKMSLFQVTKDASMEPHTPPCDVFYIHRGECAQESHCVCYQTHTKGQGARGQIRRRRPGTPTA</sequence>
<evidence type="ECO:0000313" key="2">
    <source>
        <dbReference type="Proteomes" id="UP000799291"/>
    </source>
</evidence>
<name>A0A6G1IQV0_9PLEO</name>
<keyword evidence="2" id="KW-1185">Reference proteome</keyword>
<proteinExistence type="predicted"/>
<dbReference type="Proteomes" id="UP000799291">
    <property type="component" value="Unassembled WGS sequence"/>
</dbReference>
<dbReference type="InterPro" id="IPR046341">
    <property type="entry name" value="SET_dom_sf"/>
</dbReference>
<dbReference type="OrthoDB" id="3795759at2759"/>
<reference evidence="1" key="1">
    <citation type="journal article" date="2020" name="Stud. Mycol.">
        <title>101 Dothideomycetes genomes: a test case for predicting lifestyles and emergence of pathogens.</title>
        <authorList>
            <person name="Haridas S."/>
            <person name="Albert R."/>
            <person name="Binder M."/>
            <person name="Bloem J."/>
            <person name="Labutti K."/>
            <person name="Salamov A."/>
            <person name="Andreopoulos B."/>
            <person name="Baker S."/>
            <person name="Barry K."/>
            <person name="Bills G."/>
            <person name="Bluhm B."/>
            <person name="Cannon C."/>
            <person name="Castanera R."/>
            <person name="Culley D."/>
            <person name="Daum C."/>
            <person name="Ezra D."/>
            <person name="Gonzalez J."/>
            <person name="Henrissat B."/>
            <person name="Kuo A."/>
            <person name="Liang C."/>
            <person name="Lipzen A."/>
            <person name="Lutzoni F."/>
            <person name="Magnuson J."/>
            <person name="Mondo S."/>
            <person name="Nolan M."/>
            <person name="Ohm R."/>
            <person name="Pangilinan J."/>
            <person name="Park H.-J."/>
            <person name="Ramirez L."/>
            <person name="Alfaro M."/>
            <person name="Sun H."/>
            <person name="Tritt A."/>
            <person name="Yoshinaga Y."/>
            <person name="Zwiers L.-H."/>
            <person name="Turgeon B."/>
            <person name="Goodwin S."/>
            <person name="Spatafora J."/>
            <person name="Crous P."/>
            <person name="Grigoriev I."/>
        </authorList>
    </citation>
    <scope>NUCLEOTIDE SEQUENCE</scope>
    <source>
        <strain evidence="1">CBS 122367</strain>
    </source>
</reference>
<organism evidence="1 2">
    <name type="scientific">Lentithecium fluviatile CBS 122367</name>
    <dbReference type="NCBI Taxonomy" id="1168545"/>
    <lineage>
        <taxon>Eukaryota</taxon>
        <taxon>Fungi</taxon>
        <taxon>Dikarya</taxon>
        <taxon>Ascomycota</taxon>
        <taxon>Pezizomycotina</taxon>
        <taxon>Dothideomycetes</taxon>
        <taxon>Pleosporomycetidae</taxon>
        <taxon>Pleosporales</taxon>
        <taxon>Massarineae</taxon>
        <taxon>Lentitheciaceae</taxon>
        <taxon>Lentithecium</taxon>
    </lineage>
</organism>
<accession>A0A6G1IQV0</accession>
<dbReference type="SUPFAM" id="SSF82199">
    <property type="entry name" value="SET domain"/>
    <property type="match status" value="1"/>
</dbReference>
<evidence type="ECO:0000313" key="1">
    <source>
        <dbReference type="EMBL" id="KAF2680624.1"/>
    </source>
</evidence>
<dbReference type="AlphaFoldDB" id="A0A6G1IQV0"/>
<dbReference type="EMBL" id="MU005595">
    <property type="protein sequence ID" value="KAF2680624.1"/>
    <property type="molecule type" value="Genomic_DNA"/>
</dbReference>
<dbReference type="Gene3D" id="2.170.270.10">
    <property type="entry name" value="SET domain"/>
    <property type="match status" value="1"/>
</dbReference>